<dbReference type="PROSITE" id="PS52015">
    <property type="entry name" value="TONB_CTD"/>
    <property type="match status" value="1"/>
</dbReference>
<evidence type="ECO:0000256" key="2">
    <source>
        <dbReference type="ARBA" id="ARBA00022692"/>
    </source>
</evidence>
<evidence type="ECO:0000259" key="6">
    <source>
        <dbReference type="PROSITE" id="PS52015"/>
    </source>
</evidence>
<name>A0A3N0V073_9GAMM</name>
<dbReference type="GO" id="GO:0015031">
    <property type="term" value="P:protein transport"/>
    <property type="evidence" value="ECO:0007669"/>
    <property type="project" value="UniProtKB-UniRule"/>
</dbReference>
<proteinExistence type="inferred from homology"/>
<dbReference type="EMBL" id="RJVO01000010">
    <property type="protein sequence ID" value="ROH86022.1"/>
    <property type="molecule type" value="Genomic_DNA"/>
</dbReference>
<evidence type="ECO:0000256" key="1">
    <source>
        <dbReference type="ARBA" id="ARBA00004167"/>
    </source>
</evidence>
<dbReference type="GO" id="GO:0030288">
    <property type="term" value="C:outer membrane-bounded periplasmic space"/>
    <property type="evidence" value="ECO:0007669"/>
    <property type="project" value="InterPro"/>
</dbReference>
<keyword evidence="3" id="KW-1133">Transmembrane helix</keyword>
<dbReference type="GO" id="GO:0005886">
    <property type="term" value="C:plasma membrane"/>
    <property type="evidence" value="ECO:0007669"/>
    <property type="project" value="UniProtKB-SubCell"/>
</dbReference>
<comment type="function">
    <text evidence="5">Interacts with outer membrane receptor proteins that carry out high-affinity binding and energy dependent uptake into the periplasmic space of specific substrates. It could act to transduce energy from the cytoplasmic membrane to specific energy-requiring processes in the outer membrane, resulting in the release into the periplasm of ligands bound by these outer membrane proteins.</text>
</comment>
<accession>A0A3N0V073</accession>
<keyword evidence="5" id="KW-0735">Signal-anchor</keyword>
<dbReference type="AlphaFoldDB" id="A0A3N0V073"/>
<keyword evidence="4" id="KW-0472">Membrane</keyword>
<protein>
    <recommendedName>
        <fullName evidence="5">Protein TonB</fullName>
    </recommendedName>
</protein>
<dbReference type="InterPro" id="IPR006260">
    <property type="entry name" value="TonB/TolA_C"/>
</dbReference>
<comment type="subcellular location">
    <subcellularLocation>
        <location evidence="5">Cell inner membrane</location>
        <topology evidence="5">Single-pass membrane protein</topology>
        <orientation evidence="5">Periplasmic side</orientation>
    </subcellularLocation>
    <subcellularLocation>
        <location evidence="1">Membrane</location>
        <topology evidence="1">Single-pass membrane protein</topology>
    </subcellularLocation>
</comment>
<feature type="non-terminal residue" evidence="7">
    <location>
        <position position="1"/>
    </location>
</feature>
<gene>
    <name evidence="7" type="ORF">ED208_16500</name>
</gene>
<evidence type="ECO:0000313" key="8">
    <source>
        <dbReference type="Proteomes" id="UP000282106"/>
    </source>
</evidence>
<dbReference type="GO" id="GO:0055085">
    <property type="term" value="P:transmembrane transport"/>
    <property type="evidence" value="ECO:0007669"/>
    <property type="project" value="InterPro"/>
</dbReference>
<dbReference type="GO" id="GO:0031992">
    <property type="term" value="F:energy transducer activity"/>
    <property type="evidence" value="ECO:0007669"/>
    <property type="project" value="InterPro"/>
</dbReference>
<dbReference type="RefSeq" id="WP_123213031.1">
    <property type="nucleotide sequence ID" value="NZ_RJVO01000010.1"/>
</dbReference>
<dbReference type="InterPro" id="IPR003538">
    <property type="entry name" value="TonB"/>
</dbReference>
<dbReference type="SUPFAM" id="SSF74653">
    <property type="entry name" value="TolA/TonB C-terminal domain"/>
    <property type="match status" value="1"/>
</dbReference>
<dbReference type="InParanoid" id="A0A3N0V073"/>
<keyword evidence="5" id="KW-0653">Protein transport</keyword>
<organism evidence="7 8">
    <name type="scientific">Stagnimonas aquatica</name>
    <dbReference type="NCBI Taxonomy" id="2689987"/>
    <lineage>
        <taxon>Bacteria</taxon>
        <taxon>Pseudomonadati</taxon>
        <taxon>Pseudomonadota</taxon>
        <taxon>Gammaproteobacteria</taxon>
        <taxon>Nevskiales</taxon>
        <taxon>Nevskiaceae</taxon>
        <taxon>Stagnimonas</taxon>
    </lineage>
</organism>
<dbReference type="Pfam" id="PF03544">
    <property type="entry name" value="TonB_C"/>
    <property type="match status" value="1"/>
</dbReference>
<keyword evidence="5" id="KW-0813">Transport</keyword>
<comment type="similarity">
    <text evidence="5">Belongs to the TonB family.</text>
</comment>
<dbReference type="InterPro" id="IPR037682">
    <property type="entry name" value="TonB_C"/>
</dbReference>
<comment type="caution">
    <text evidence="7">The sequence shown here is derived from an EMBL/GenBank/DDBJ whole genome shotgun (WGS) entry which is preliminary data.</text>
</comment>
<dbReference type="PRINTS" id="PR01374">
    <property type="entry name" value="TONBPROTEIN"/>
</dbReference>
<keyword evidence="8" id="KW-1185">Reference proteome</keyword>
<dbReference type="Proteomes" id="UP000282106">
    <property type="component" value="Unassembled WGS sequence"/>
</dbReference>
<keyword evidence="5" id="KW-1003">Cell membrane</keyword>
<keyword evidence="2" id="KW-0812">Transmembrane</keyword>
<evidence type="ECO:0000313" key="7">
    <source>
        <dbReference type="EMBL" id="ROH86022.1"/>
    </source>
</evidence>
<reference evidence="7 8" key="1">
    <citation type="submission" date="2018-10" db="EMBL/GenBank/DDBJ databases">
        <authorList>
            <person name="Chen W.-M."/>
        </authorList>
    </citation>
    <scope>NUCLEOTIDE SEQUENCE [LARGE SCALE GENOMIC DNA]</scope>
    <source>
        <strain evidence="7 8">THS-13</strain>
    </source>
</reference>
<dbReference type="NCBIfam" id="TIGR01352">
    <property type="entry name" value="tonB_Cterm"/>
    <property type="match status" value="1"/>
</dbReference>
<dbReference type="GO" id="GO:0015891">
    <property type="term" value="P:siderophore transport"/>
    <property type="evidence" value="ECO:0007669"/>
    <property type="project" value="InterPro"/>
</dbReference>
<dbReference type="Gene3D" id="3.30.2420.10">
    <property type="entry name" value="TonB"/>
    <property type="match status" value="1"/>
</dbReference>
<feature type="domain" description="TonB C-terminal" evidence="6">
    <location>
        <begin position="9"/>
        <end position="102"/>
    </location>
</feature>
<keyword evidence="5" id="KW-0997">Cell inner membrane</keyword>
<sequence length="102" mass="11469">AGYAAGKSFKGRDLIPLSTARPQMPEWACKQKIKGWVEVVFTVMPNGRVRDVKIVDADPRGVYEAAAVESVSNWIYASYAKAREVKQRVQMDPEDCAYNYPQ</sequence>
<evidence type="ECO:0000256" key="4">
    <source>
        <dbReference type="ARBA" id="ARBA00023136"/>
    </source>
</evidence>
<evidence type="ECO:0000256" key="3">
    <source>
        <dbReference type="ARBA" id="ARBA00022989"/>
    </source>
</evidence>
<evidence type="ECO:0000256" key="5">
    <source>
        <dbReference type="RuleBase" id="RU362123"/>
    </source>
</evidence>